<dbReference type="Pfam" id="PF07690">
    <property type="entry name" value="MFS_1"/>
    <property type="match status" value="1"/>
</dbReference>
<dbReference type="PROSITE" id="PS50850">
    <property type="entry name" value="MFS"/>
    <property type="match status" value="1"/>
</dbReference>
<dbReference type="InParanoid" id="A0A194XHA7"/>
<accession>A0A194XHA7</accession>
<feature type="transmembrane region" description="Helical" evidence="6">
    <location>
        <begin position="241"/>
        <end position="262"/>
    </location>
</feature>
<dbReference type="KEGG" id="psco:LY89DRAFT_493648"/>
<evidence type="ECO:0000256" key="5">
    <source>
        <dbReference type="SAM" id="MobiDB-lite"/>
    </source>
</evidence>
<evidence type="ECO:0000259" key="7">
    <source>
        <dbReference type="PROSITE" id="PS50850"/>
    </source>
</evidence>
<evidence type="ECO:0000256" key="3">
    <source>
        <dbReference type="ARBA" id="ARBA00022989"/>
    </source>
</evidence>
<evidence type="ECO:0000313" key="9">
    <source>
        <dbReference type="Proteomes" id="UP000070700"/>
    </source>
</evidence>
<dbReference type="InterPro" id="IPR011701">
    <property type="entry name" value="MFS"/>
</dbReference>
<feature type="transmembrane region" description="Helical" evidence="6">
    <location>
        <begin position="136"/>
        <end position="157"/>
    </location>
</feature>
<dbReference type="PANTHER" id="PTHR42718">
    <property type="entry name" value="MAJOR FACILITATOR SUPERFAMILY MULTIDRUG TRANSPORTER MFSC"/>
    <property type="match status" value="1"/>
</dbReference>
<keyword evidence="4 6" id="KW-0472">Membrane</keyword>
<dbReference type="SUPFAM" id="SSF103473">
    <property type="entry name" value="MFS general substrate transporter"/>
    <property type="match status" value="1"/>
</dbReference>
<keyword evidence="2 6" id="KW-0812">Transmembrane</keyword>
<comment type="subcellular location">
    <subcellularLocation>
        <location evidence="1">Membrane</location>
        <topology evidence="1">Multi-pass membrane protein</topology>
    </subcellularLocation>
</comment>
<dbReference type="GeneID" id="28817641"/>
<organism evidence="8 9">
    <name type="scientific">Mollisia scopiformis</name>
    <name type="common">Conifer needle endophyte fungus</name>
    <name type="synonym">Phialocephala scopiformis</name>
    <dbReference type="NCBI Taxonomy" id="149040"/>
    <lineage>
        <taxon>Eukaryota</taxon>
        <taxon>Fungi</taxon>
        <taxon>Dikarya</taxon>
        <taxon>Ascomycota</taxon>
        <taxon>Pezizomycotina</taxon>
        <taxon>Leotiomycetes</taxon>
        <taxon>Helotiales</taxon>
        <taxon>Mollisiaceae</taxon>
        <taxon>Mollisia</taxon>
    </lineage>
</organism>
<dbReference type="RefSeq" id="XP_018073903.1">
    <property type="nucleotide sequence ID" value="XM_018207915.1"/>
</dbReference>
<sequence length="526" mass="56234">MGYGTLRQDDSSQNTTLASAPDPEDGSEEFEIHAQSISLLKTSVVIAGLAGVSFANSMSTGLLIASLPVMTEDLQIPDYLLICPYSIYSLTTCCCLLFAGSVADLVGPRTVNLLGSLVTSLSMLSSSLASNGTQIILFRGVQGVGVSMCLPTAVSIMTHTFHRGRCRTFGFSCLGLAVPFGFSVGLVIGGILTTASERWRLGWSICAGIVFILLLLNIWTLPSDENLNDLTWKKFKSATDWVGVLIATLCLGSLSYLCAVLNESFENIYKVQNILLLMSAILLVPAFVIRMASQAWRKRPVLIPNSLWRKKSFAGICMMVFLAWAALSGEEVFLSLFYQEIQDLSPAQASLRLLPNIIPGITIPPLVGLFVHHIRAHHLLVSTSVISTIPCFMMAVIDPTSSYWLSSFWAVFLGPVSVDVIFVIAHLIIIDAFPAQTHALAGAVFNTMTQLGPLVGLSVTAMCSHYVTANAGGDTKQGLLKGYRAAFWAAGVMMVLTCGVSLVGFGGVGKLGGAVGKEEGGVVEED</sequence>
<dbReference type="InterPro" id="IPR036259">
    <property type="entry name" value="MFS_trans_sf"/>
</dbReference>
<dbReference type="PANTHER" id="PTHR42718:SF10">
    <property type="entry name" value="TRANSPORTER, PUTATIVE (AFU_ORTHOLOGUE AFUA_8G06760)-RELATED"/>
    <property type="match status" value="1"/>
</dbReference>
<dbReference type="InterPro" id="IPR020846">
    <property type="entry name" value="MFS_dom"/>
</dbReference>
<dbReference type="AlphaFoldDB" id="A0A194XHA7"/>
<feature type="transmembrane region" description="Helical" evidence="6">
    <location>
        <begin position="313"/>
        <end position="338"/>
    </location>
</feature>
<dbReference type="Proteomes" id="UP000070700">
    <property type="component" value="Unassembled WGS sequence"/>
</dbReference>
<keyword evidence="3 6" id="KW-1133">Transmembrane helix</keyword>
<feature type="transmembrane region" description="Helical" evidence="6">
    <location>
        <begin position="403"/>
        <end position="430"/>
    </location>
</feature>
<feature type="transmembrane region" description="Helical" evidence="6">
    <location>
        <begin position="485"/>
        <end position="508"/>
    </location>
</feature>
<gene>
    <name evidence="8" type="ORF">LY89DRAFT_493648</name>
</gene>
<dbReference type="OrthoDB" id="440755at2759"/>
<proteinExistence type="predicted"/>
<dbReference type="EMBL" id="KQ947411">
    <property type="protein sequence ID" value="KUJ19548.1"/>
    <property type="molecule type" value="Genomic_DNA"/>
</dbReference>
<feature type="transmembrane region" description="Helical" evidence="6">
    <location>
        <begin position="201"/>
        <end position="220"/>
    </location>
</feature>
<dbReference type="GO" id="GO:0022857">
    <property type="term" value="F:transmembrane transporter activity"/>
    <property type="evidence" value="ECO:0007669"/>
    <property type="project" value="InterPro"/>
</dbReference>
<evidence type="ECO:0000256" key="1">
    <source>
        <dbReference type="ARBA" id="ARBA00004141"/>
    </source>
</evidence>
<reference evidence="8 9" key="1">
    <citation type="submission" date="2015-10" db="EMBL/GenBank/DDBJ databases">
        <title>Full genome of DAOMC 229536 Phialocephala scopiformis, a fungal endophyte of spruce producing the potent anti-insectan compound rugulosin.</title>
        <authorList>
            <consortium name="DOE Joint Genome Institute"/>
            <person name="Walker A.K."/>
            <person name="Frasz S.L."/>
            <person name="Seifert K.A."/>
            <person name="Miller J.D."/>
            <person name="Mondo S.J."/>
            <person name="Labutti K."/>
            <person name="Lipzen A."/>
            <person name="Dockter R."/>
            <person name="Kennedy M."/>
            <person name="Grigoriev I.V."/>
            <person name="Spatafora J.W."/>
        </authorList>
    </citation>
    <scope>NUCLEOTIDE SEQUENCE [LARGE SCALE GENOMIC DNA]</scope>
    <source>
        <strain evidence="8 9">CBS 120377</strain>
    </source>
</reference>
<dbReference type="GO" id="GO:0016020">
    <property type="term" value="C:membrane"/>
    <property type="evidence" value="ECO:0007669"/>
    <property type="project" value="UniProtKB-SubCell"/>
</dbReference>
<evidence type="ECO:0000313" key="8">
    <source>
        <dbReference type="EMBL" id="KUJ19548.1"/>
    </source>
</evidence>
<protein>
    <submittedName>
        <fullName evidence="8">MFS transporter</fullName>
    </submittedName>
</protein>
<feature type="transmembrane region" description="Helical" evidence="6">
    <location>
        <begin position="274"/>
        <end position="292"/>
    </location>
</feature>
<dbReference type="Gene3D" id="1.20.1250.20">
    <property type="entry name" value="MFS general substrate transporter like domains"/>
    <property type="match status" value="2"/>
</dbReference>
<feature type="region of interest" description="Disordered" evidence="5">
    <location>
        <begin position="1"/>
        <end position="27"/>
    </location>
</feature>
<feature type="transmembrane region" description="Helical" evidence="6">
    <location>
        <begin position="379"/>
        <end position="397"/>
    </location>
</feature>
<evidence type="ECO:0000256" key="6">
    <source>
        <dbReference type="SAM" id="Phobius"/>
    </source>
</evidence>
<feature type="domain" description="Major facilitator superfamily (MFS) profile" evidence="7">
    <location>
        <begin position="45"/>
        <end position="509"/>
    </location>
</feature>
<feature type="transmembrane region" description="Helical" evidence="6">
    <location>
        <begin position="79"/>
        <end position="99"/>
    </location>
</feature>
<evidence type="ECO:0000256" key="4">
    <source>
        <dbReference type="ARBA" id="ARBA00023136"/>
    </source>
</evidence>
<keyword evidence="9" id="KW-1185">Reference proteome</keyword>
<feature type="transmembrane region" description="Helical" evidence="6">
    <location>
        <begin position="169"/>
        <end position="195"/>
    </location>
</feature>
<feature type="transmembrane region" description="Helical" evidence="6">
    <location>
        <begin position="353"/>
        <end position="372"/>
    </location>
</feature>
<evidence type="ECO:0000256" key="2">
    <source>
        <dbReference type="ARBA" id="ARBA00022692"/>
    </source>
</evidence>
<name>A0A194XHA7_MOLSC</name>
<feature type="transmembrane region" description="Helical" evidence="6">
    <location>
        <begin position="44"/>
        <end position="67"/>
    </location>
</feature>